<evidence type="ECO:0000313" key="5">
    <source>
        <dbReference type="EMBL" id="QJD84405.1"/>
    </source>
</evidence>
<dbReference type="Pfam" id="PF13377">
    <property type="entry name" value="Peripla_BP_3"/>
    <property type="match status" value="1"/>
</dbReference>
<protein>
    <submittedName>
        <fullName evidence="5">LacI family transcriptional regulator</fullName>
    </submittedName>
</protein>
<keyword evidence="1" id="KW-0805">Transcription regulation</keyword>
<dbReference type="PANTHER" id="PTHR30146:SF109">
    <property type="entry name" value="HTH-TYPE TRANSCRIPTIONAL REGULATOR GALS"/>
    <property type="match status" value="1"/>
</dbReference>
<dbReference type="GO" id="GO:0003700">
    <property type="term" value="F:DNA-binding transcription factor activity"/>
    <property type="evidence" value="ECO:0007669"/>
    <property type="project" value="TreeGrafter"/>
</dbReference>
<proteinExistence type="predicted"/>
<evidence type="ECO:0000259" key="4">
    <source>
        <dbReference type="PROSITE" id="PS50932"/>
    </source>
</evidence>
<reference evidence="5 6" key="1">
    <citation type="submission" date="2020-04" db="EMBL/GenBank/DDBJ databases">
        <title>Genome sequencing of novel species.</title>
        <authorList>
            <person name="Heo J."/>
            <person name="Kim S.-J."/>
            <person name="Kim J.-S."/>
            <person name="Hong S.-B."/>
            <person name="Kwon S.-W."/>
        </authorList>
    </citation>
    <scope>NUCLEOTIDE SEQUENCE [LARGE SCALE GENOMIC DNA]</scope>
    <source>
        <strain evidence="5 6">MFER-1</strain>
    </source>
</reference>
<dbReference type="KEGG" id="cheb:HH215_15280"/>
<dbReference type="EMBL" id="CP051680">
    <property type="protein sequence ID" value="QJD84405.1"/>
    <property type="molecule type" value="Genomic_DNA"/>
</dbReference>
<gene>
    <name evidence="5" type="ORF">HH215_15280</name>
</gene>
<dbReference type="Pfam" id="PF00356">
    <property type="entry name" value="LacI"/>
    <property type="match status" value="1"/>
</dbReference>
<dbReference type="Gene3D" id="1.10.260.40">
    <property type="entry name" value="lambda repressor-like DNA-binding domains"/>
    <property type="match status" value="1"/>
</dbReference>
<organism evidence="5 6">
    <name type="scientific">Cohnella herbarum</name>
    <dbReference type="NCBI Taxonomy" id="2728023"/>
    <lineage>
        <taxon>Bacteria</taxon>
        <taxon>Bacillati</taxon>
        <taxon>Bacillota</taxon>
        <taxon>Bacilli</taxon>
        <taxon>Bacillales</taxon>
        <taxon>Paenibacillaceae</taxon>
        <taxon>Cohnella</taxon>
    </lineage>
</organism>
<dbReference type="RefSeq" id="WP_169280689.1">
    <property type="nucleotide sequence ID" value="NZ_CP051680.1"/>
</dbReference>
<dbReference type="SUPFAM" id="SSF47413">
    <property type="entry name" value="lambda repressor-like DNA-binding domains"/>
    <property type="match status" value="1"/>
</dbReference>
<dbReference type="CDD" id="cd06267">
    <property type="entry name" value="PBP1_LacI_sugar_binding-like"/>
    <property type="match status" value="1"/>
</dbReference>
<dbReference type="Proteomes" id="UP000502248">
    <property type="component" value="Chromosome"/>
</dbReference>
<sequence length="340" mass="36507">MKSPMAEGGIKAVAKALNLSASTVSRALNGVYGVNEDTRKLVRETASAMGYVPHLGAKQLVGKSSNMIGVFIPQFEFEASSGYVDMFSPLQLALQSHGKDALFFSIPFLHYPKDRLTECIGSRSLEGCLIFPAFSLSHPIMQEALALNLPCVNFENVVGPRCSSVVSDDREGGRLVGRKLAEKGHRVIGFLSGPPQIRICQERYEGFCEGLREAGIAHDPSLVAIGDFSGSSGADLAIRLRNEHPGMTALFCANDLMAMGAMMAFAKSGVSVPDQVSIVGYDGDHFTPYTSPPMTTIKHSREEVSSTAVKLLMELLEGNPGRGTSVPPQLIMRQSLIGLD</sequence>
<evidence type="ECO:0000256" key="3">
    <source>
        <dbReference type="ARBA" id="ARBA00023163"/>
    </source>
</evidence>
<dbReference type="AlphaFoldDB" id="A0A7Z2VK96"/>
<dbReference type="InterPro" id="IPR046335">
    <property type="entry name" value="LacI/GalR-like_sensor"/>
</dbReference>
<evidence type="ECO:0000256" key="1">
    <source>
        <dbReference type="ARBA" id="ARBA00023015"/>
    </source>
</evidence>
<evidence type="ECO:0000313" key="6">
    <source>
        <dbReference type="Proteomes" id="UP000502248"/>
    </source>
</evidence>
<dbReference type="CDD" id="cd01392">
    <property type="entry name" value="HTH_LacI"/>
    <property type="match status" value="1"/>
</dbReference>
<dbReference type="InterPro" id="IPR000843">
    <property type="entry name" value="HTH_LacI"/>
</dbReference>
<keyword evidence="6" id="KW-1185">Reference proteome</keyword>
<accession>A0A7Z2VK96</accession>
<dbReference type="InterPro" id="IPR010982">
    <property type="entry name" value="Lambda_DNA-bd_dom_sf"/>
</dbReference>
<dbReference type="GO" id="GO:0000976">
    <property type="term" value="F:transcription cis-regulatory region binding"/>
    <property type="evidence" value="ECO:0007669"/>
    <property type="project" value="TreeGrafter"/>
</dbReference>
<dbReference type="Gene3D" id="3.40.50.2300">
    <property type="match status" value="2"/>
</dbReference>
<dbReference type="SMART" id="SM00354">
    <property type="entry name" value="HTH_LACI"/>
    <property type="match status" value="1"/>
</dbReference>
<keyword evidence="3" id="KW-0804">Transcription</keyword>
<dbReference type="PROSITE" id="PS50932">
    <property type="entry name" value="HTH_LACI_2"/>
    <property type="match status" value="1"/>
</dbReference>
<feature type="domain" description="HTH lacI-type" evidence="4">
    <location>
        <begin position="10"/>
        <end position="62"/>
    </location>
</feature>
<evidence type="ECO:0000256" key="2">
    <source>
        <dbReference type="ARBA" id="ARBA00023125"/>
    </source>
</evidence>
<name>A0A7Z2VK96_9BACL</name>
<keyword evidence="2" id="KW-0238">DNA-binding</keyword>
<dbReference type="InterPro" id="IPR028082">
    <property type="entry name" value="Peripla_BP_I"/>
</dbReference>
<dbReference type="PANTHER" id="PTHR30146">
    <property type="entry name" value="LACI-RELATED TRANSCRIPTIONAL REPRESSOR"/>
    <property type="match status" value="1"/>
</dbReference>
<dbReference type="SUPFAM" id="SSF53822">
    <property type="entry name" value="Periplasmic binding protein-like I"/>
    <property type="match status" value="1"/>
</dbReference>